<dbReference type="Gene3D" id="3.40.20.10">
    <property type="entry name" value="Severin"/>
    <property type="match status" value="1"/>
</dbReference>
<reference evidence="2" key="1">
    <citation type="submission" date="2018-11" db="EMBL/GenBank/DDBJ databases">
        <authorList>
            <person name="Alioto T."/>
            <person name="Alioto T."/>
        </authorList>
    </citation>
    <scope>NUCLEOTIDE SEQUENCE</scope>
</reference>
<dbReference type="PANTHER" id="PTHR10829">
    <property type="entry name" value="CORTACTIN AND DREBRIN"/>
    <property type="match status" value="1"/>
</dbReference>
<dbReference type="GO" id="GO:0005884">
    <property type="term" value="C:actin filament"/>
    <property type="evidence" value="ECO:0007669"/>
    <property type="project" value="TreeGrafter"/>
</dbReference>
<sequence>MTAIDRESIYDAYEEVRKDDSETNWLLLSFDDDNKIVLDSTGVDFEEFREKFTDEARLFGYLKVISGDELSKRSKFVSSHG</sequence>
<dbReference type="InterPro" id="IPR029006">
    <property type="entry name" value="ADF-H/Gelsolin-like_dom_sf"/>
</dbReference>
<evidence type="ECO:0000313" key="2">
    <source>
        <dbReference type="EMBL" id="VDI02780.1"/>
    </source>
</evidence>
<dbReference type="InterPro" id="IPR002108">
    <property type="entry name" value="ADF-H"/>
</dbReference>
<keyword evidence="3" id="KW-1185">Reference proteome</keyword>
<evidence type="ECO:0000259" key="1">
    <source>
        <dbReference type="PROSITE" id="PS51263"/>
    </source>
</evidence>
<dbReference type="GO" id="GO:0051015">
    <property type="term" value="F:actin filament binding"/>
    <property type="evidence" value="ECO:0007669"/>
    <property type="project" value="TreeGrafter"/>
</dbReference>
<dbReference type="GO" id="GO:0030427">
    <property type="term" value="C:site of polarized growth"/>
    <property type="evidence" value="ECO:0007669"/>
    <property type="project" value="TreeGrafter"/>
</dbReference>
<feature type="domain" description="ADF-H" evidence="1">
    <location>
        <begin position="1"/>
        <end position="81"/>
    </location>
</feature>
<evidence type="ECO:0000313" key="3">
    <source>
        <dbReference type="Proteomes" id="UP000596742"/>
    </source>
</evidence>
<comment type="caution">
    <text evidence="2">The sequence shown here is derived from an EMBL/GenBank/DDBJ whole genome shotgun (WGS) entry which is preliminary data.</text>
</comment>
<dbReference type="EMBL" id="UYJE01001519">
    <property type="protein sequence ID" value="VDI02780.1"/>
    <property type="molecule type" value="Genomic_DNA"/>
</dbReference>
<dbReference type="OrthoDB" id="20822at2759"/>
<dbReference type="Pfam" id="PF00241">
    <property type="entry name" value="Cofilin_ADF"/>
    <property type="match status" value="1"/>
</dbReference>
<dbReference type="GO" id="GO:0030864">
    <property type="term" value="C:cortical actin cytoskeleton"/>
    <property type="evidence" value="ECO:0007669"/>
    <property type="project" value="TreeGrafter"/>
</dbReference>
<name>A0A8B6CEA7_MYTGA</name>
<dbReference type="PROSITE" id="PS51263">
    <property type="entry name" value="ADF_H"/>
    <property type="match status" value="1"/>
</dbReference>
<gene>
    <name evidence="2" type="ORF">MGAL_10B009277</name>
</gene>
<dbReference type="GO" id="GO:0030833">
    <property type="term" value="P:regulation of actin filament polymerization"/>
    <property type="evidence" value="ECO:0007669"/>
    <property type="project" value="TreeGrafter"/>
</dbReference>
<dbReference type="AlphaFoldDB" id="A0A8B6CEA7"/>
<dbReference type="Proteomes" id="UP000596742">
    <property type="component" value="Unassembled WGS sequence"/>
</dbReference>
<dbReference type="SUPFAM" id="SSF55753">
    <property type="entry name" value="Actin depolymerizing proteins"/>
    <property type="match status" value="1"/>
</dbReference>
<dbReference type="PANTHER" id="PTHR10829:SF29">
    <property type="entry name" value="COACTOSIN-LIKE PROTEIN"/>
    <property type="match status" value="1"/>
</dbReference>
<proteinExistence type="predicted"/>
<protein>
    <recommendedName>
        <fullName evidence="1">ADF-H domain-containing protein</fullName>
    </recommendedName>
</protein>
<accession>A0A8B6CEA7</accession>
<organism evidence="2 3">
    <name type="scientific">Mytilus galloprovincialis</name>
    <name type="common">Mediterranean mussel</name>
    <dbReference type="NCBI Taxonomy" id="29158"/>
    <lineage>
        <taxon>Eukaryota</taxon>
        <taxon>Metazoa</taxon>
        <taxon>Spiralia</taxon>
        <taxon>Lophotrochozoa</taxon>
        <taxon>Mollusca</taxon>
        <taxon>Bivalvia</taxon>
        <taxon>Autobranchia</taxon>
        <taxon>Pteriomorphia</taxon>
        <taxon>Mytilida</taxon>
        <taxon>Mytiloidea</taxon>
        <taxon>Mytilidae</taxon>
        <taxon>Mytilinae</taxon>
        <taxon>Mytilus</taxon>
    </lineage>
</organism>